<gene>
    <name evidence="3" type="ORF">PPSIR1_40864</name>
</gene>
<evidence type="ECO:0000313" key="4">
    <source>
        <dbReference type="Proteomes" id="UP000005801"/>
    </source>
</evidence>
<evidence type="ECO:0000256" key="1">
    <source>
        <dbReference type="SAM" id="SignalP"/>
    </source>
</evidence>
<evidence type="ECO:0000313" key="3">
    <source>
        <dbReference type="EMBL" id="EDM74714.1"/>
    </source>
</evidence>
<accession>A6GHF0</accession>
<reference evidence="3 4" key="1">
    <citation type="submission" date="2007-06" db="EMBL/GenBank/DDBJ databases">
        <authorList>
            <person name="Shimkets L."/>
            <person name="Ferriera S."/>
            <person name="Johnson J."/>
            <person name="Kravitz S."/>
            <person name="Beeson K."/>
            <person name="Sutton G."/>
            <person name="Rogers Y.-H."/>
            <person name="Friedman R."/>
            <person name="Frazier M."/>
            <person name="Venter J.C."/>
        </authorList>
    </citation>
    <scope>NUCLEOTIDE SEQUENCE [LARGE SCALE GENOMIC DNA]</scope>
    <source>
        <strain evidence="3 4">SIR-1</strain>
    </source>
</reference>
<evidence type="ECO:0000259" key="2">
    <source>
        <dbReference type="Pfam" id="PF00565"/>
    </source>
</evidence>
<sequence length="330" mass="36380">MQRSARTSRHRRSPALLGLCLAAAVTATVVGHSEPTEAANAQTKVILNGKPVAVFFNDGDSFRVLSGSYKDSKARLYGYNTLESYGAVHEWGGWTMQELYVLAKMGTYNARDGVWECETDGKTDTYGRMLVWCPELATDQVRQGYAHVMSIDDNPGRDILIEAQKEAIANKRGIWAHGIPEFVLTSLHSAEEDVEGRGTYNRLVSSVDGHSVKWKHSTRYAECDKVCHTIYEVDGAVIDGLVAPAKIDPATKAFLGALSDSDVRSVLYDFAMYRHINRKVAPEKREELKAALMAWAEAGRFGQQASGEGACMLHVPFKRRFGGGKAECLK</sequence>
<keyword evidence="1" id="KW-0732">Signal</keyword>
<feature type="chain" id="PRO_5002694033" description="TNase-like domain-containing protein" evidence="1">
    <location>
        <begin position="39"/>
        <end position="330"/>
    </location>
</feature>
<protein>
    <recommendedName>
        <fullName evidence="2">TNase-like domain-containing protein</fullName>
    </recommendedName>
</protein>
<keyword evidence="4" id="KW-1185">Reference proteome</keyword>
<comment type="caution">
    <text evidence="3">The sequence shown here is derived from an EMBL/GenBank/DDBJ whole genome shotgun (WGS) entry which is preliminary data.</text>
</comment>
<dbReference type="Proteomes" id="UP000005801">
    <property type="component" value="Unassembled WGS sequence"/>
</dbReference>
<dbReference type="RefSeq" id="WP_006976137.1">
    <property type="nucleotide sequence ID" value="NZ_ABCS01000118.1"/>
</dbReference>
<dbReference type="AlphaFoldDB" id="A6GHF0"/>
<dbReference type="SUPFAM" id="SSF50199">
    <property type="entry name" value="Staphylococcal nuclease"/>
    <property type="match status" value="1"/>
</dbReference>
<dbReference type="InterPro" id="IPR035437">
    <property type="entry name" value="SNase_OB-fold_sf"/>
</dbReference>
<dbReference type="Pfam" id="PF00565">
    <property type="entry name" value="SNase"/>
    <property type="match status" value="1"/>
</dbReference>
<organism evidence="3 4">
    <name type="scientific">Plesiocystis pacifica SIR-1</name>
    <dbReference type="NCBI Taxonomy" id="391625"/>
    <lineage>
        <taxon>Bacteria</taxon>
        <taxon>Pseudomonadati</taxon>
        <taxon>Myxococcota</taxon>
        <taxon>Polyangia</taxon>
        <taxon>Nannocystales</taxon>
        <taxon>Nannocystaceae</taxon>
        <taxon>Plesiocystis</taxon>
    </lineage>
</organism>
<feature type="signal peptide" evidence="1">
    <location>
        <begin position="1"/>
        <end position="38"/>
    </location>
</feature>
<dbReference type="InterPro" id="IPR016071">
    <property type="entry name" value="Staphylococal_nuclease_OB-fold"/>
</dbReference>
<dbReference type="OrthoDB" id="5496659at2"/>
<name>A6GHF0_9BACT</name>
<dbReference type="eggNOG" id="COG1525">
    <property type="taxonomic scope" value="Bacteria"/>
</dbReference>
<feature type="domain" description="TNase-like" evidence="2">
    <location>
        <begin position="121"/>
        <end position="176"/>
    </location>
</feature>
<proteinExistence type="predicted"/>
<dbReference type="Gene3D" id="2.40.50.90">
    <property type="match status" value="1"/>
</dbReference>
<dbReference type="STRING" id="391625.PPSIR1_40864"/>
<dbReference type="EMBL" id="ABCS01000118">
    <property type="protein sequence ID" value="EDM74714.1"/>
    <property type="molecule type" value="Genomic_DNA"/>
</dbReference>